<organism evidence="3 4">
    <name type="scientific">Knipowitschia caucasica</name>
    <name type="common">Caucasian dwarf goby</name>
    <name type="synonym">Pomatoschistus caucasicus</name>
    <dbReference type="NCBI Taxonomy" id="637954"/>
    <lineage>
        <taxon>Eukaryota</taxon>
        <taxon>Metazoa</taxon>
        <taxon>Chordata</taxon>
        <taxon>Craniata</taxon>
        <taxon>Vertebrata</taxon>
        <taxon>Euteleostomi</taxon>
        <taxon>Actinopterygii</taxon>
        <taxon>Neopterygii</taxon>
        <taxon>Teleostei</taxon>
        <taxon>Neoteleostei</taxon>
        <taxon>Acanthomorphata</taxon>
        <taxon>Gobiaria</taxon>
        <taxon>Gobiiformes</taxon>
        <taxon>Gobioidei</taxon>
        <taxon>Gobiidae</taxon>
        <taxon>Gobiinae</taxon>
        <taxon>Knipowitschia</taxon>
    </lineage>
</organism>
<evidence type="ECO:0000256" key="1">
    <source>
        <dbReference type="SAM" id="MobiDB-lite"/>
    </source>
</evidence>
<evidence type="ECO:0000256" key="2">
    <source>
        <dbReference type="SAM" id="SignalP"/>
    </source>
</evidence>
<protein>
    <submittedName>
        <fullName evidence="3">Uncharacterized protein</fullName>
    </submittedName>
</protein>
<evidence type="ECO:0000313" key="4">
    <source>
        <dbReference type="Proteomes" id="UP001497482"/>
    </source>
</evidence>
<dbReference type="AlphaFoldDB" id="A0AAV2MRN7"/>
<reference evidence="3 4" key="1">
    <citation type="submission" date="2024-04" db="EMBL/GenBank/DDBJ databases">
        <authorList>
            <person name="Waldvogel A.-M."/>
            <person name="Schoenle A."/>
        </authorList>
    </citation>
    <scope>NUCLEOTIDE SEQUENCE [LARGE SCALE GENOMIC DNA]</scope>
</reference>
<gene>
    <name evidence="3" type="ORF">KC01_LOCUS41931</name>
</gene>
<feature type="chain" id="PRO_5043842046" evidence="2">
    <location>
        <begin position="21"/>
        <end position="203"/>
    </location>
</feature>
<accession>A0AAV2MRN7</accession>
<keyword evidence="4" id="KW-1185">Reference proteome</keyword>
<feature type="region of interest" description="Disordered" evidence="1">
    <location>
        <begin position="151"/>
        <end position="170"/>
    </location>
</feature>
<dbReference type="EMBL" id="OZ035831">
    <property type="protein sequence ID" value="CAL1616103.1"/>
    <property type="molecule type" value="Genomic_DNA"/>
</dbReference>
<dbReference type="Proteomes" id="UP001497482">
    <property type="component" value="Chromosome 9"/>
</dbReference>
<keyword evidence="2" id="KW-0732">Signal</keyword>
<feature type="region of interest" description="Disordered" evidence="1">
    <location>
        <begin position="88"/>
        <end position="113"/>
    </location>
</feature>
<proteinExistence type="predicted"/>
<feature type="signal peptide" evidence="2">
    <location>
        <begin position="1"/>
        <end position="20"/>
    </location>
</feature>
<sequence length="203" mass="21925">MKNYIALAVLLCAVASLTHGFCMVKPALPRERDLDPGAAQPGPSSCFGGFDLYFVLDKEHIRKGLEELQVVLPGGGTFMHEGILKIIHEPPPPPAEESSPPKHQPACSTGYSPSCTHGTSTIHRCPQPTPDKIKRRSFSLCPSHHTSSFSIRTTTRASSASLPSTTAPRTLEQSQHQLLLIVAKNMQVGAAGQEESEFDLFLA</sequence>
<evidence type="ECO:0000313" key="3">
    <source>
        <dbReference type="EMBL" id="CAL1616103.1"/>
    </source>
</evidence>
<name>A0AAV2MRN7_KNICA</name>